<dbReference type="InterPro" id="IPR002737">
    <property type="entry name" value="MEMO1_fam"/>
</dbReference>
<reference evidence="2" key="1">
    <citation type="submission" date="2021-01" db="EMBL/GenBank/DDBJ databases">
        <authorList>
            <person name="Corre E."/>
            <person name="Pelletier E."/>
            <person name="Niang G."/>
            <person name="Scheremetjew M."/>
            <person name="Finn R."/>
            <person name="Kale V."/>
            <person name="Holt S."/>
            <person name="Cochrane G."/>
            <person name="Meng A."/>
            <person name="Brown T."/>
            <person name="Cohen L."/>
        </authorList>
    </citation>
    <scope>NUCLEOTIDE SEQUENCE</scope>
</reference>
<sequence>MAQALEVRSSTWERPRSVWQMRRAAHAGSWYSQKAGELSTELDRYLADVDPSCVPSASGRRLKALVSPHAGYTYSGPTAAWGFGTIDREQVRTVFVLGPSHHVHLDRCALPGSNIHSYSTPFGPISLDAKILSELRTSRKFSEFSPHDDEQEHSVEMQLPFLKYVMGDQAFTLVPIVVGSTSPEMEAQYGTLLTPYFEQPDTLFIISSDFCHWGARFGFQNLLKERSVVMPTLPPIAYPIDEFPVNGSIESLDRRGMRYIVQQDIAGFQSYLARLQNTICGRHPICVFLEILRRAPELGCEVHFAHYSQSQEVPAKPRRSESCVAYAAGLCTVAA</sequence>
<name>A0A7S1A5W6_NOCSC</name>
<evidence type="ECO:0000256" key="1">
    <source>
        <dbReference type="ARBA" id="ARBA00006315"/>
    </source>
</evidence>
<dbReference type="HAMAP" id="MF_00055">
    <property type="entry name" value="MEMO1"/>
    <property type="match status" value="1"/>
</dbReference>
<accession>A0A7S1A5W6</accession>
<dbReference type="Pfam" id="PF01875">
    <property type="entry name" value="Memo"/>
    <property type="match status" value="1"/>
</dbReference>
<protein>
    <recommendedName>
        <fullName evidence="3">Protein MEMO1</fullName>
    </recommendedName>
</protein>
<evidence type="ECO:0000313" key="2">
    <source>
        <dbReference type="EMBL" id="CAD8842875.1"/>
    </source>
</evidence>
<gene>
    <name evidence="2" type="ORF">NSCI0253_LOCUS17223</name>
</gene>
<dbReference type="AlphaFoldDB" id="A0A7S1A5W6"/>
<comment type="similarity">
    <text evidence="1">Belongs to the MEMO1 family.</text>
</comment>
<dbReference type="Gene3D" id="3.40.830.10">
    <property type="entry name" value="LigB-like"/>
    <property type="match status" value="1"/>
</dbReference>
<dbReference type="NCBIfam" id="TIGR04336">
    <property type="entry name" value="AmmeMemoSam_B"/>
    <property type="match status" value="1"/>
</dbReference>
<proteinExistence type="inferred from homology"/>
<dbReference type="PANTHER" id="PTHR11060:SF0">
    <property type="entry name" value="PROTEIN MEMO1"/>
    <property type="match status" value="1"/>
</dbReference>
<dbReference type="CDD" id="cd07361">
    <property type="entry name" value="MEMO_like"/>
    <property type="match status" value="1"/>
</dbReference>
<dbReference type="EMBL" id="HBFQ01024372">
    <property type="protein sequence ID" value="CAD8842875.1"/>
    <property type="molecule type" value="Transcribed_RNA"/>
</dbReference>
<organism evidence="2">
    <name type="scientific">Noctiluca scintillans</name>
    <name type="common">Sea sparkle</name>
    <name type="synonym">Red tide dinoflagellate</name>
    <dbReference type="NCBI Taxonomy" id="2966"/>
    <lineage>
        <taxon>Eukaryota</taxon>
        <taxon>Sar</taxon>
        <taxon>Alveolata</taxon>
        <taxon>Dinophyceae</taxon>
        <taxon>Noctilucales</taxon>
        <taxon>Noctilucaceae</taxon>
        <taxon>Noctiluca</taxon>
    </lineage>
</organism>
<evidence type="ECO:0008006" key="3">
    <source>
        <dbReference type="Google" id="ProtNLM"/>
    </source>
</evidence>
<dbReference type="PANTHER" id="PTHR11060">
    <property type="entry name" value="PROTEIN MEMO1"/>
    <property type="match status" value="1"/>
</dbReference>